<keyword evidence="14" id="KW-1185">Reference proteome</keyword>
<evidence type="ECO:0000256" key="1">
    <source>
        <dbReference type="ARBA" id="ARBA00012423"/>
    </source>
</evidence>
<evidence type="ECO:0000256" key="5">
    <source>
        <dbReference type="ARBA" id="ARBA00039314"/>
    </source>
</evidence>
<organism evidence="13 14">
    <name type="scientific">Novosphingobium pituita</name>
    <dbReference type="NCBI Taxonomy" id="3056842"/>
    <lineage>
        <taxon>Bacteria</taxon>
        <taxon>Pseudomonadati</taxon>
        <taxon>Pseudomonadota</taxon>
        <taxon>Alphaproteobacteria</taxon>
        <taxon>Sphingomonadales</taxon>
        <taxon>Sphingomonadaceae</taxon>
        <taxon>Novosphingobium</taxon>
    </lineage>
</organism>
<evidence type="ECO:0000256" key="2">
    <source>
        <dbReference type="ARBA" id="ARBA00022801"/>
    </source>
</evidence>
<keyword evidence="2 13" id="KW-0378">Hydrolase</keyword>
<name>A0ABQ6P8P8_9SPHN</name>
<sequence>MSTPIPPTFHMGPHGLRLATRFLPARDPAHALAHTLVHSGAPALVFLPGYMSDMTGTKAEALFDWAARQGHACLLMDYSGCGQSEGDFADGTLSRWRDEVVAMIRAHNLGKVVLVGSSMGGWLMLLVARALGRQAAGLVGLAAAPDFTDWGFTEQEKAALASGQTHYEESPYGPKPTPTHAAFWADGEALHQLDTEVHGPIPFDGPAILIHGQADEVVPWGLSLRLAEALRSAMVQVHLIKDGDHRLSRPQDIAVLLDTLARLLAHP</sequence>
<proteinExistence type="predicted"/>
<dbReference type="PANTHER" id="PTHR16138:SF7">
    <property type="entry name" value="PALMITOYL-PROTEIN THIOESTERASE ABHD10, MITOCHONDRIAL"/>
    <property type="match status" value="1"/>
</dbReference>
<comment type="caution">
    <text evidence="13">The sequence shown here is derived from an EMBL/GenBank/DDBJ whole genome shotgun (WGS) entry which is preliminary data.</text>
</comment>
<dbReference type="EMBL" id="BTFW01000001">
    <property type="protein sequence ID" value="GMM61235.1"/>
    <property type="molecule type" value="Genomic_DNA"/>
</dbReference>
<dbReference type="PANTHER" id="PTHR16138">
    <property type="entry name" value="MYCOPHENOLIC ACID ACYL-GLUCURONIDE ESTERASE, MITOCHONDRIAL"/>
    <property type="match status" value="1"/>
</dbReference>
<dbReference type="InterPro" id="IPR000073">
    <property type="entry name" value="AB_hydrolase_1"/>
</dbReference>
<evidence type="ECO:0000256" key="10">
    <source>
        <dbReference type="ARBA" id="ARBA00047409"/>
    </source>
</evidence>
<reference evidence="13 14" key="1">
    <citation type="submission" date="2023-06" db="EMBL/GenBank/DDBJ databases">
        <title>Draft genome sequence of Novosphingobium sp. strain IK01.</title>
        <authorList>
            <person name="Hatamoto M."/>
            <person name="Ikarashi T."/>
            <person name="Yamaguchi T."/>
        </authorList>
    </citation>
    <scope>NUCLEOTIDE SEQUENCE [LARGE SCALE GENOMIC DNA]</scope>
    <source>
        <strain evidence="13 14">IK01</strain>
    </source>
</reference>
<dbReference type="Pfam" id="PF12697">
    <property type="entry name" value="Abhydrolase_6"/>
    <property type="match status" value="1"/>
</dbReference>
<evidence type="ECO:0000256" key="8">
    <source>
        <dbReference type="ARBA" id="ARBA00042704"/>
    </source>
</evidence>
<dbReference type="GO" id="GO:0016787">
    <property type="term" value="F:hydrolase activity"/>
    <property type="evidence" value="ECO:0007669"/>
    <property type="project" value="UniProtKB-KW"/>
</dbReference>
<evidence type="ECO:0000313" key="14">
    <source>
        <dbReference type="Proteomes" id="UP001187221"/>
    </source>
</evidence>
<evidence type="ECO:0000256" key="4">
    <source>
        <dbReference type="ARBA" id="ARBA00039132"/>
    </source>
</evidence>
<accession>A0ABQ6P8P8</accession>
<dbReference type="InterPro" id="IPR029058">
    <property type="entry name" value="AB_hydrolase_fold"/>
</dbReference>
<gene>
    <name evidence="13" type="ORF">NUTIK01_20120</name>
</gene>
<dbReference type="SUPFAM" id="SSF53474">
    <property type="entry name" value="alpha/beta-Hydrolases"/>
    <property type="match status" value="1"/>
</dbReference>
<dbReference type="RefSeq" id="WP_317974943.1">
    <property type="nucleotide sequence ID" value="NZ_BTFW01000001.1"/>
</dbReference>
<evidence type="ECO:0000256" key="3">
    <source>
        <dbReference type="ARBA" id="ARBA00022946"/>
    </source>
</evidence>
<protein>
    <recommendedName>
        <fullName evidence="5">Palmitoyl-protein thioesterase ABHD10, mitochondrial</fullName>
        <ecNumber evidence="4">3.1.1.93</ecNumber>
        <ecNumber evidence="1">3.1.2.22</ecNumber>
    </recommendedName>
    <alternativeName>
        <fullName evidence="7">Acyl-protein thioesterase ABHD10</fullName>
    </alternativeName>
    <alternativeName>
        <fullName evidence="8">Alpha/beta hydrolase domain-containing protein 10</fullName>
    </alternativeName>
    <alternativeName>
        <fullName evidence="6">Mycophenolic acid acyl-glucuronide esterase, mitochondrial</fullName>
    </alternativeName>
</protein>
<evidence type="ECO:0000313" key="13">
    <source>
        <dbReference type="EMBL" id="GMM61235.1"/>
    </source>
</evidence>
<dbReference type="Gene3D" id="3.40.50.1820">
    <property type="entry name" value="alpha/beta hydrolase"/>
    <property type="match status" value="1"/>
</dbReference>
<evidence type="ECO:0000256" key="6">
    <source>
        <dbReference type="ARBA" id="ARBA00041520"/>
    </source>
</evidence>
<dbReference type="EC" id="3.1.1.93" evidence="4"/>
<evidence type="ECO:0000256" key="11">
    <source>
        <dbReference type="ARBA" id="ARBA00047972"/>
    </source>
</evidence>
<dbReference type="Proteomes" id="UP001187221">
    <property type="component" value="Unassembled WGS sequence"/>
</dbReference>
<comment type="catalytic activity">
    <reaction evidence="11">
        <text>mycophenolic acid O-acyl-beta-D-glucuronide + H2O = mycophenolate + D-glucuronate + H(+)</text>
        <dbReference type="Rhea" id="RHEA:34179"/>
        <dbReference type="ChEBI" id="CHEBI:15377"/>
        <dbReference type="ChEBI" id="CHEBI:15378"/>
        <dbReference type="ChEBI" id="CHEBI:58720"/>
        <dbReference type="ChEBI" id="CHEBI:62932"/>
        <dbReference type="ChEBI" id="CHEBI:66982"/>
        <dbReference type="EC" id="3.1.1.93"/>
    </reaction>
    <physiologicalReaction direction="left-to-right" evidence="11">
        <dbReference type="Rhea" id="RHEA:34180"/>
    </physiologicalReaction>
</comment>
<keyword evidence="3" id="KW-0809">Transit peptide</keyword>
<dbReference type="InterPro" id="IPR052382">
    <property type="entry name" value="ABHD10_acyl-thioesterase"/>
</dbReference>
<comment type="function">
    <text evidence="9">Acts as an acyl-protein thioesterase that hydrolyzes fatty acids from acylated residues in proteins. Regulates the mitochondrial S-depalmitoylation of the nucleophilic active site residue of peroxiredoxin-5/PRDX5, a key antioxidant protein, therefore modulating mitochondrial antioxidant ability. Also catalyzes the deglucuronidation of mycophenolic acid acyl-glucuronide, an active metabolite of the immunosuppressant drug mycophenolate.</text>
</comment>
<dbReference type="EC" id="3.1.2.22" evidence="1"/>
<evidence type="ECO:0000256" key="7">
    <source>
        <dbReference type="ARBA" id="ARBA00042645"/>
    </source>
</evidence>
<feature type="domain" description="AB hydrolase-1" evidence="12">
    <location>
        <begin position="44"/>
        <end position="254"/>
    </location>
</feature>
<comment type="catalytic activity">
    <reaction evidence="10">
        <text>S-hexadecanoyl-L-cysteinyl-[protein] + H2O = L-cysteinyl-[protein] + hexadecanoate + H(+)</text>
        <dbReference type="Rhea" id="RHEA:19233"/>
        <dbReference type="Rhea" id="RHEA-COMP:10131"/>
        <dbReference type="Rhea" id="RHEA-COMP:11032"/>
        <dbReference type="ChEBI" id="CHEBI:7896"/>
        <dbReference type="ChEBI" id="CHEBI:15377"/>
        <dbReference type="ChEBI" id="CHEBI:15378"/>
        <dbReference type="ChEBI" id="CHEBI:29950"/>
        <dbReference type="ChEBI" id="CHEBI:74151"/>
        <dbReference type="EC" id="3.1.2.22"/>
    </reaction>
    <physiologicalReaction direction="left-to-right" evidence="10">
        <dbReference type="Rhea" id="RHEA:19234"/>
    </physiologicalReaction>
</comment>
<evidence type="ECO:0000259" key="12">
    <source>
        <dbReference type="Pfam" id="PF12697"/>
    </source>
</evidence>
<evidence type="ECO:0000256" key="9">
    <source>
        <dbReference type="ARBA" id="ARBA00046047"/>
    </source>
</evidence>